<dbReference type="AlphaFoldDB" id="A0A5R9BKH6"/>
<feature type="signal peptide" evidence="4">
    <location>
        <begin position="1"/>
        <end position="21"/>
    </location>
</feature>
<dbReference type="InterPro" id="IPR030678">
    <property type="entry name" value="Peptide/Ni-bd"/>
</dbReference>
<dbReference type="Pfam" id="PF00496">
    <property type="entry name" value="SBP_bac_5"/>
    <property type="match status" value="1"/>
</dbReference>
<evidence type="ECO:0000313" key="7">
    <source>
        <dbReference type="Proteomes" id="UP000310458"/>
    </source>
</evidence>
<keyword evidence="3 4" id="KW-0732">Signal</keyword>
<accession>A0A5R9BKH6</accession>
<dbReference type="PANTHER" id="PTHR30290">
    <property type="entry name" value="PERIPLASMIC BINDING COMPONENT OF ABC TRANSPORTER"/>
    <property type="match status" value="1"/>
</dbReference>
<dbReference type="Gene3D" id="3.40.190.10">
    <property type="entry name" value="Periplasmic binding protein-like II"/>
    <property type="match status" value="1"/>
</dbReference>
<name>A0A5R9BKH6_9MICC</name>
<protein>
    <submittedName>
        <fullName evidence="6">ABC transporter substrate-binding protein</fullName>
    </submittedName>
</protein>
<dbReference type="PROSITE" id="PS51257">
    <property type="entry name" value="PROKAR_LIPOPROTEIN"/>
    <property type="match status" value="1"/>
</dbReference>
<organism evidence="6 7">
    <name type="scientific">Nesterenkonia salmonea</name>
    <dbReference type="NCBI Taxonomy" id="1804987"/>
    <lineage>
        <taxon>Bacteria</taxon>
        <taxon>Bacillati</taxon>
        <taxon>Actinomycetota</taxon>
        <taxon>Actinomycetes</taxon>
        <taxon>Micrococcales</taxon>
        <taxon>Micrococcaceae</taxon>
        <taxon>Nesterenkonia</taxon>
    </lineage>
</organism>
<dbReference type="RefSeq" id="WP_138251733.1">
    <property type="nucleotide sequence ID" value="NZ_VAVZ01000002.1"/>
</dbReference>
<sequence>MRITRPQALTAALAISTLTLASCGAGDTAPAEEAGTEETGNSDASLAVGFAAVPANLDFTSTGGAAIFEALLYNTYEGLVRLGDDGTIEPLLAESWDISEDGLEYTFDLQEGVTFHDGSEFTAENVEFSLERLDEWTANAPENLEALESVEVVDEHTVTLHLSEPDYDVLFWLTGPEGAMFDPDSVDDLATEANGTGPFVFESYENAVEMSFSRNADYWGEQPDVAELSLLYYDDANSAANALRTGGVDALVRAEAYDQVDSFEDDEFTVQLGDSQGVVVVTLNSDSEGLSEVEVRQAISMAIDKESVLAASTSGYGTELGAPSVPTDPYYEDFSGTYAYDPEAAEQALEDAGYDDLSLTFTIPNRPYAEAAAQVIQDNLSDIGVEVTIESQEFPAVWIEESMTDRNFDLTVVNHVENRNMVNYGNPDHYWGYDSEEVREHFDDAESATDDDEHSAAMLAATEQIVEDVPGIWLYNPPNIVISRTGVDGLPQNDLGAGFDFSGVTVTE</sequence>
<keyword evidence="2" id="KW-0813">Transport</keyword>
<dbReference type="InterPro" id="IPR000914">
    <property type="entry name" value="SBP_5_dom"/>
</dbReference>
<dbReference type="GO" id="GO:1904680">
    <property type="term" value="F:peptide transmembrane transporter activity"/>
    <property type="evidence" value="ECO:0007669"/>
    <property type="project" value="TreeGrafter"/>
</dbReference>
<comment type="caution">
    <text evidence="6">The sequence shown here is derived from an EMBL/GenBank/DDBJ whole genome shotgun (WGS) entry which is preliminary data.</text>
</comment>
<keyword evidence="7" id="KW-1185">Reference proteome</keyword>
<dbReference type="Proteomes" id="UP000310458">
    <property type="component" value="Unassembled WGS sequence"/>
</dbReference>
<feature type="chain" id="PRO_5038569001" evidence="4">
    <location>
        <begin position="22"/>
        <end position="508"/>
    </location>
</feature>
<dbReference type="GO" id="GO:0015833">
    <property type="term" value="P:peptide transport"/>
    <property type="evidence" value="ECO:0007669"/>
    <property type="project" value="TreeGrafter"/>
</dbReference>
<gene>
    <name evidence="6" type="ORF">FEF26_01330</name>
</gene>
<dbReference type="Gene3D" id="3.10.105.10">
    <property type="entry name" value="Dipeptide-binding Protein, Domain 3"/>
    <property type="match status" value="1"/>
</dbReference>
<feature type="domain" description="Solute-binding protein family 5" evidence="5">
    <location>
        <begin position="87"/>
        <end position="417"/>
    </location>
</feature>
<dbReference type="PANTHER" id="PTHR30290:SF9">
    <property type="entry name" value="OLIGOPEPTIDE-BINDING PROTEIN APPA"/>
    <property type="match status" value="1"/>
</dbReference>
<dbReference type="EMBL" id="VAVZ01000002">
    <property type="protein sequence ID" value="TLQ01109.1"/>
    <property type="molecule type" value="Genomic_DNA"/>
</dbReference>
<comment type="similarity">
    <text evidence="1">Belongs to the bacterial solute-binding protein 5 family.</text>
</comment>
<dbReference type="GO" id="GO:0043190">
    <property type="term" value="C:ATP-binding cassette (ABC) transporter complex"/>
    <property type="evidence" value="ECO:0007669"/>
    <property type="project" value="InterPro"/>
</dbReference>
<evidence type="ECO:0000313" key="6">
    <source>
        <dbReference type="EMBL" id="TLQ01109.1"/>
    </source>
</evidence>
<evidence type="ECO:0000256" key="3">
    <source>
        <dbReference type="ARBA" id="ARBA00022729"/>
    </source>
</evidence>
<evidence type="ECO:0000259" key="5">
    <source>
        <dbReference type="Pfam" id="PF00496"/>
    </source>
</evidence>
<proteinExistence type="inferred from homology"/>
<evidence type="ECO:0000256" key="1">
    <source>
        <dbReference type="ARBA" id="ARBA00005695"/>
    </source>
</evidence>
<reference evidence="6 7" key="1">
    <citation type="submission" date="2019-05" db="EMBL/GenBank/DDBJ databases">
        <title>Nesterenkonia sp. GY074 isolated from the Southern Atlantic Ocean.</title>
        <authorList>
            <person name="Zhang G."/>
        </authorList>
    </citation>
    <scope>NUCLEOTIDE SEQUENCE [LARGE SCALE GENOMIC DNA]</scope>
    <source>
        <strain evidence="6 7">GY074</strain>
    </source>
</reference>
<evidence type="ECO:0000256" key="2">
    <source>
        <dbReference type="ARBA" id="ARBA00022448"/>
    </source>
</evidence>
<dbReference type="PIRSF" id="PIRSF002741">
    <property type="entry name" value="MppA"/>
    <property type="match status" value="1"/>
</dbReference>
<evidence type="ECO:0000256" key="4">
    <source>
        <dbReference type="SAM" id="SignalP"/>
    </source>
</evidence>
<dbReference type="SUPFAM" id="SSF53850">
    <property type="entry name" value="Periplasmic binding protein-like II"/>
    <property type="match status" value="1"/>
</dbReference>
<dbReference type="OrthoDB" id="9803988at2"/>
<dbReference type="GO" id="GO:0042597">
    <property type="term" value="C:periplasmic space"/>
    <property type="evidence" value="ECO:0007669"/>
    <property type="project" value="UniProtKB-ARBA"/>
</dbReference>
<dbReference type="InterPro" id="IPR039424">
    <property type="entry name" value="SBP_5"/>
</dbReference>